<dbReference type="Pfam" id="PF13847">
    <property type="entry name" value="Methyltransf_31"/>
    <property type="match status" value="1"/>
</dbReference>
<dbReference type="InterPro" id="IPR029063">
    <property type="entry name" value="SAM-dependent_MTases_sf"/>
</dbReference>
<dbReference type="PANTHER" id="PTHR47829:SF1">
    <property type="entry name" value="HAD FAMILY PHOSPHATASE"/>
    <property type="match status" value="1"/>
</dbReference>
<dbReference type="InterPro" id="IPR036412">
    <property type="entry name" value="HAD-like_sf"/>
</dbReference>
<gene>
    <name evidence="2" type="ORF">SCAR479_00784</name>
</gene>
<dbReference type="CDD" id="cd02440">
    <property type="entry name" value="AdoMet_MTases"/>
    <property type="match status" value="1"/>
</dbReference>
<dbReference type="EMBL" id="JARVKM010000002">
    <property type="protein sequence ID" value="KAK9782441.1"/>
    <property type="molecule type" value="Genomic_DNA"/>
</dbReference>
<evidence type="ECO:0000313" key="2">
    <source>
        <dbReference type="EMBL" id="KAK9782441.1"/>
    </source>
</evidence>
<keyword evidence="3" id="KW-1185">Reference proteome</keyword>
<dbReference type="InterPro" id="IPR052898">
    <property type="entry name" value="ACAD10-like"/>
</dbReference>
<evidence type="ECO:0000313" key="3">
    <source>
        <dbReference type="Proteomes" id="UP001465668"/>
    </source>
</evidence>
<comment type="caution">
    <text evidence="2">The sequence shown here is derived from an EMBL/GenBank/DDBJ whole genome shotgun (WGS) entry which is preliminary data.</text>
</comment>
<proteinExistence type="predicted"/>
<dbReference type="Gene3D" id="3.40.50.150">
    <property type="entry name" value="Vaccinia Virus protein VP39"/>
    <property type="match status" value="1"/>
</dbReference>
<dbReference type="CDD" id="cd02603">
    <property type="entry name" value="HAD_sEH-N_like"/>
    <property type="match status" value="1"/>
</dbReference>
<organism evidence="2 3">
    <name type="scientific">Seiridium cardinale</name>
    <dbReference type="NCBI Taxonomy" id="138064"/>
    <lineage>
        <taxon>Eukaryota</taxon>
        <taxon>Fungi</taxon>
        <taxon>Dikarya</taxon>
        <taxon>Ascomycota</taxon>
        <taxon>Pezizomycotina</taxon>
        <taxon>Sordariomycetes</taxon>
        <taxon>Xylariomycetidae</taxon>
        <taxon>Amphisphaeriales</taxon>
        <taxon>Sporocadaceae</taxon>
        <taxon>Seiridium</taxon>
    </lineage>
</organism>
<dbReference type="Gene3D" id="3.40.50.1000">
    <property type="entry name" value="HAD superfamily/HAD-like"/>
    <property type="match status" value="1"/>
</dbReference>
<protein>
    <submittedName>
        <fullName evidence="2">HAD-like domain-containing protein</fullName>
    </submittedName>
</protein>
<dbReference type="SUPFAM" id="SSF56784">
    <property type="entry name" value="HAD-like"/>
    <property type="match status" value="1"/>
</dbReference>
<dbReference type="SFLD" id="SFLDG01129">
    <property type="entry name" value="C1.5:_HAD__Beta-PGM__Phosphata"/>
    <property type="match status" value="1"/>
</dbReference>
<feature type="domain" description="Methyltransferase" evidence="1">
    <location>
        <begin position="340"/>
        <end position="420"/>
    </location>
</feature>
<reference evidence="2 3" key="1">
    <citation type="submission" date="2024-02" db="EMBL/GenBank/DDBJ databases">
        <title>First draft genome assembly of two strains of Seiridium cardinale.</title>
        <authorList>
            <person name="Emiliani G."/>
            <person name="Scali E."/>
        </authorList>
    </citation>
    <scope>NUCLEOTIDE SEQUENCE [LARGE SCALE GENOMIC DNA]</scope>
    <source>
        <strain evidence="2 3">BM-138-000479</strain>
    </source>
</reference>
<dbReference type="InterPro" id="IPR025714">
    <property type="entry name" value="Methyltranfer_dom"/>
</dbReference>
<dbReference type="InterPro" id="IPR023214">
    <property type="entry name" value="HAD_sf"/>
</dbReference>
<dbReference type="PANTHER" id="PTHR47829">
    <property type="entry name" value="HYDROLASE, PUTATIVE (AFU_ORTHOLOGUE AFUA_1G12880)-RELATED"/>
    <property type="match status" value="1"/>
</dbReference>
<accession>A0ABR2Y7D3</accession>
<name>A0ABR2Y7D3_9PEZI</name>
<dbReference type="InterPro" id="IPR023198">
    <property type="entry name" value="PGP-like_dom2"/>
</dbReference>
<dbReference type="SFLD" id="SFLDS00003">
    <property type="entry name" value="Haloacid_Dehalogenase"/>
    <property type="match status" value="1"/>
</dbReference>
<dbReference type="Gene3D" id="1.10.150.240">
    <property type="entry name" value="Putative phosphatase, domain 2"/>
    <property type="match status" value="1"/>
</dbReference>
<dbReference type="SUPFAM" id="SSF53335">
    <property type="entry name" value="S-adenosyl-L-methionine-dependent methyltransferases"/>
    <property type="match status" value="1"/>
</dbReference>
<evidence type="ECO:0000259" key="1">
    <source>
        <dbReference type="Pfam" id="PF13847"/>
    </source>
</evidence>
<dbReference type="Proteomes" id="UP001465668">
    <property type="component" value="Unassembled WGS sequence"/>
</dbReference>
<sequence>MSSNSQPKVILFDIGGVVVVSPFQAILDYELSLGIPPGWINYSISKTSPNGFWHKLERGEIPMDDSYFDGFSKDLHDPVRWQAFYKIQQDKDQTMPRDIPPLPTLDAKWLFNEMMTGSAGPDPWMYPALKNLKESGRYIVAAVSNTVIFPPGHPLHQEDYFSGPVRGLFDVFVSSAHVGLRKPDPAIYNYTLNQVNKHALQRAQGQAGELSSLSNDVRPGEVVFLDDIGENLKAARKLGFRTIKVNLGRAFEAVDELEKVTGLKLAGNHPRIPIKPRPIIFKAFGHLILKQEMETQAQTSRRLYDARASAYEDSWHPDYSRRMMEFVDVKPGDKVPVPCCGTGLESFIAAASVGPHGLVVGVDVSPGMLAEARARQEREAEGGSRAKFVQHDVTALDSCTELHELGLKGNFDLLICRILIEKVAKELGLQWPSNRRWVQSKDSFSKILEAEGMVVERIELLDKMASQRVLEFGVEAAD</sequence>